<sequence length="68" mass="8116">MPKNTPILDLCSSPKIRYHIFCVKYSHLYFLLVRANFTRAVFFVLFLFLFNHHVSMFVCFANIYTCCL</sequence>
<dbReference type="EMBL" id="GBXM01017131">
    <property type="protein sequence ID" value="JAH91446.1"/>
    <property type="molecule type" value="Transcribed_RNA"/>
</dbReference>
<evidence type="ECO:0000313" key="2">
    <source>
        <dbReference type="EMBL" id="JAH91446.1"/>
    </source>
</evidence>
<feature type="transmembrane region" description="Helical" evidence="1">
    <location>
        <begin position="40"/>
        <end position="64"/>
    </location>
</feature>
<accession>A0A0E9WMC5</accession>
<reference evidence="2" key="2">
    <citation type="journal article" date="2015" name="Fish Shellfish Immunol.">
        <title>Early steps in the European eel (Anguilla anguilla)-Vibrio vulnificus interaction in the gills: Role of the RtxA13 toxin.</title>
        <authorList>
            <person name="Callol A."/>
            <person name="Pajuelo D."/>
            <person name="Ebbesson L."/>
            <person name="Teles M."/>
            <person name="MacKenzie S."/>
            <person name="Amaro C."/>
        </authorList>
    </citation>
    <scope>NUCLEOTIDE SEQUENCE</scope>
</reference>
<keyword evidence="1" id="KW-1133">Transmembrane helix</keyword>
<organism evidence="2">
    <name type="scientific">Anguilla anguilla</name>
    <name type="common">European freshwater eel</name>
    <name type="synonym">Muraena anguilla</name>
    <dbReference type="NCBI Taxonomy" id="7936"/>
    <lineage>
        <taxon>Eukaryota</taxon>
        <taxon>Metazoa</taxon>
        <taxon>Chordata</taxon>
        <taxon>Craniata</taxon>
        <taxon>Vertebrata</taxon>
        <taxon>Euteleostomi</taxon>
        <taxon>Actinopterygii</taxon>
        <taxon>Neopterygii</taxon>
        <taxon>Teleostei</taxon>
        <taxon>Anguilliformes</taxon>
        <taxon>Anguillidae</taxon>
        <taxon>Anguilla</taxon>
    </lineage>
</organism>
<keyword evidence="1" id="KW-0472">Membrane</keyword>
<evidence type="ECO:0000256" key="1">
    <source>
        <dbReference type="SAM" id="Phobius"/>
    </source>
</evidence>
<reference evidence="2" key="1">
    <citation type="submission" date="2014-11" db="EMBL/GenBank/DDBJ databases">
        <authorList>
            <person name="Amaro Gonzalez C."/>
        </authorList>
    </citation>
    <scope>NUCLEOTIDE SEQUENCE</scope>
</reference>
<protein>
    <submittedName>
        <fullName evidence="2">Uncharacterized protein</fullName>
    </submittedName>
</protein>
<proteinExistence type="predicted"/>
<dbReference type="AlphaFoldDB" id="A0A0E9WMC5"/>
<keyword evidence="1" id="KW-0812">Transmembrane</keyword>
<name>A0A0E9WMC5_ANGAN</name>